<proteinExistence type="predicted"/>
<dbReference type="EMBL" id="VJWE01000012">
    <property type="protein sequence ID" value="TWG38157.1"/>
    <property type="molecule type" value="Genomic_DNA"/>
</dbReference>
<evidence type="ECO:0000313" key="2">
    <source>
        <dbReference type="Proteomes" id="UP000321485"/>
    </source>
</evidence>
<name>A0A561XPX0_ACIDE</name>
<organism evidence="1 2">
    <name type="scientific">Acidovorax delafieldii</name>
    <name type="common">Pseudomonas delafieldii</name>
    <dbReference type="NCBI Taxonomy" id="47920"/>
    <lineage>
        <taxon>Bacteria</taxon>
        <taxon>Pseudomonadati</taxon>
        <taxon>Pseudomonadota</taxon>
        <taxon>Betaproteobacteria</taxon>
        <taxon>Burkholderiales</taxon>
        <taxon>Comamonadaceae</taxon>
        <taxon>Acidovorax</taxon>
    </lineage>
</organism>
<accession>A0A561XPX0</accession>
<sequence>MGGAPWYGRWQPPNRPAYSGLHTAPCASRHNTAALHCKAHSGDAG</sequence>
<dbReference type="AlphaFoldDB" id="A0A561XPX0"/>
<evidence type="ECO:0000313" key="1">
    <source>
        <dbReference type="EMBL" id="TWG38157.1"/>
    </source>
</evidence>
<dbReference type="Proteomes" id="UP000321485">
    <property type="component" value="Unassembled WGS sequence"/>
</dbReference>
<reference evidence="1 2" key="1">
    <citation type="journal article" date="2015" name="Stand. Genomic Sci.">
        <title>Genomic Encyclopedia of Bacterial and Archaeal Type Strains, Phase III: the genomes of soil and plant-associated and newly described type strains.</title>
        <authorList>
            <person name="Whitman W.B."/>
            <person name="Woyke T."/>
            <person name="Klenk H.P."/>
            <person name="Zhou Y."/>
            <person name="Lilburn T.G."/>
            <person name="Beck B.J."/>
            <person name="De Vos P."/>
            <person name="Vandamme P."/>
            <person name="Eisen J.A."/>
            <person name="Garrity G."/>
            <person name="Hugenholtz P."/>
            <person name="Kyrpides N.C."/>
        </authorList>
    </citation>
    <scope>NUCLEOTIDE SEQUENCE [LARGE SCALE GENOMIC DNA]</scope>
    <source>
        <strain evidence="1 2">DSM 64</strain>
    </source>
</reference>
<protein>
    <submittedName>
        <fullName evidence="1">Uncharacterized protein</fullName>
    </submittedName>
</protein>
<comment type="caution">
    <text evidence="1">The sequence shown here is derived from an EMBL/GenBank/DDBJ whole genome shotgun (WGS) entry which is preliminary data.</text>
</comment>
<gene>
    <name evidence="1" type="ORF">ATF69_2097</name>
</gene>